<dbReference type="Gene3D" id="3.40.80.10">
    <property type="entry name" value="Peptidoglycan recognition protein-like"/>
    <property type="match status" value="1"/>
</dbReference>
<accession>A0AAU8AU77</accession>
<dbReference type="EMBL" id="PP511318">
    <property type="protein sequence ID" value="XCD03124.1"/>
    <property type="molecule type" value="Genomic_DNA"/>
</dbReference>
<evidence type="ECO:0000259" key="3">
    <source>
        <dbReference type="Pfam" id="PF01510"/>
    </source>
</evidence>
<name>A0AAU8AU77_9VIRU</name>
<evidence type="ECO:0000313" key="4">
    <source>
        <dbReference type="EMBL" id="XCD03124.1"/>
    </source>
</evidence>
<protein>
    <submittedName>
        <fullName evidence="4">PGrP protein</fullName>
    </submittedName>
</protein>
<keyword evidence="1" id="KW-0929">Antimicrobial</keyword>
<evidence type="ECO:0000256" key="2">
    <source>
        <dbReference type="ARBA" id="ARBA00022638"/>
    </source>
</evidence>
<feature type="domain" description="N-acetylmuramoyl-L-alanine amidase" evidence="3">
    <location>
        <begin position="2"/>
        <end position="117"/>
    </location>
</feature>
<dbReference type="Pfam" id="PF01510">
    <property type="entry name" value="Amidase_2"/>
    <property type="match status" value="1"/>
</dbReference>
<organism evidence="4">
    <name type="scientific">Dulem virus 31</name>
    <dbReference type="NCBI Taxonomy" id="3145749"/>
    <lineage>
        <taxon>Viruses</taxon>
        <taxon>Monodnaviria</taxon>
        <taxon>Sangervirae</taxon>
        <taxon>Phixviricota</taxon>
        <taxon>Malgrandaviricetes</taxon>
        <taxon>Petitvirales</taxon>
        <taxon>Microviridae</taxon>
        <taxon>Microvirus</taxon>
    </lineage>
</organism>
<dbReference type="InterPro" id="IPR036505">
    <property type="entry name" value="Amidase/PGRP_sf"/>
</dbReference>
<proteinExistence type="predicted"/>
<reference evidence="4" key="1">
    <citation type="submission" date="2024-03" db="EMBL/GenBank/DDBJ databases">
        <title>Diverse circular DNA viruses in blood, oral, and fecal samples of captive lemurs.</title>
        <authorList>
            <person name="Paietta E.N."/>
            <person name="Kraberger S."/>
            <person name="Lund M.C."/>
            <person name="Custer J.M."/>
            <person name="Vargas K.M."/>
            <person name="Ehmke E.E."/>
            <person name="Yoder A.D."/>
            <person name="Varsani A."/>
        </authorList>
    </citation>
    <scope>NUCLEOTIDE SEQUENCE</scope>
    <source>
        <strain evidence="4">Duke_17_45</strain>
    </source>
</reference>
<keyword evidence="2" id="KW-0081">Bacteriolytic enzyme</keyword>
<dbReference type="InterPro" id="IPR002502">
    <property type="entry name" value="Amidase_domain"/>
</dbReference>
<dbReference type="GO" id="GO:0009253">
    <property type="term" value="P:peptidoglycan catabolic process"/>
    <property type="evidence" value="ECO:0007669"/>
    <property type="project" value="InterPro"/>
</dbReference>
<dbReference type="GO" id="GO:0001897">
    <property type="term" value="P:symbiont-mediated cytolysis of host cell"/>
    <property type="evidence" value="ECO:0007669"/>
    <property type="project" value="UniProtKB-ARBA"/>
</dbReference>
<dbReference type="GO" id="GO:0042742">
    <property type="term" value="P:defense response to bacterium"/>
    <property type="evidence" value="ECO:0007669"/>
    <property type="project" value="UniProtKB-KW"/>
</dbReference>
<dbReference type="CDD" id="cd06583">
    <property type="entry name" value="PGRP"/>
    <property type="match status" value="1"/>
</dbReference>
<sequence length="162" mass="18492">MKRIIIHWTAGTNKPCGEDFKHYHYLITGLGEVRSGEFKPEDNENCNDGKYAAHTGGGNTGSIGVSMCGMAGFNKRKESTKYPLTKIQCERMFKLCAELCKKYNIPITPDTVMTHYEFGKKHPKTTSYGKIDITFLHPWENLTAAQIGDFIRNKVKWYYNNL</sequence>
<evidence type="ECO:0000256" key="1">
    <source>
        <dbReference type="ARBA" id="ARBA00022529"/>
    </source>
</evidence>
<dbReference type="GO" id="GO:0008745">
    <property type="term" value="F:N-acetylmuramoyl-L-alanine amidase activity"/>
    <property type="evidence" value="ECO:0007669"/>
    <property type="project" value="InterPro"/>
</dbReference>
<dbReference type="SUPFAM" id="SSF55846">
    <property type="entry name" value="N-acetylmuramoyl-L-alanine amidase-like"/>
    <property type="match status" value="1"/>
</dbReference>